<dbReference type="STRING" id="1799789.AX660_13490"/>
<dbReference type="InterPro" id="IPR027385">
    <property type="entry name" value="Beta-barrel_OMP"/>
</dbReference>
<dbReference type="EMBL" id="LSNE01000005">
    <property type="protein sequence ID" value="KXI29163.1"/>
    <property type="molecule type" value="Genomic_DNA"/>
</dbReference>
<dbReference type="InterPro" id="IPR030820">
    <property type="entry name" value="OMP_myx_plus_Proteobacteria"/>
</dbReference>
<comment type="caution">
    <text evidence="3">The sequence shown here is derived from an EMBL/GenBank/DDBJ whole genome shotgun (WGS) entry which is preliminary data.</text>
</comment>
<dbReference type="NCBIfam" id="TIGR04565">
    <property type="entry name" value="OMP_myx_plus"/>
    <property type="match status" value="1"/>
</dbReference>
<sequence length="209" mass="23444">MEIRFRDIFLSSMWVVLLSPWLAYAQTSVIEPEPQRREISEATIDTENVEIGLTLGVISIEDFSSSMIAGARLAYHVSENFFVEAAYEQAESGQTSFELLSGGAPLLTDDERQYRYYSLGLGYSLNGETFVTDSWVINSATFFVLSAGSTEFAGDEHFTLSLGVGYKVLLTDYFSLRLELKDHLFNSELIGKEKTTHNIQYGLGATFFF</sequence>
<dbReference type="Gene3D" id="2.40.160.20">
    <property type="match status" value="1"/>
</dbReference>
<dbReference type="RefSeq" id="WP_068376260.1">
    <property type="nucleotide sequence ID" value="NZ_LSNE01000005.1"/>
</dbReference>
<evidence type="ECO:0000313" key="4">
    <source>
        <dbReference type="Proteomes" id="UP000070299"/>
    </source>
</evidence>
<accession>A0A136A1U2</accession>
<dbReference type="SUPFAM" id="SSF56925">
    <property type="entry name" value="OMPA-like"/>
    <property type="match status" value="1"/>
</dbReference>
<organism evidence="3 4">
    <name type="scientific">Paraglaciecola hydrolytica</name>
    <dbReference type="NCBI Taxonomy" id="1799789"/>
    <lineage>
        <taxon>Bacteria</taxon>
        <taxon>Pseudomonadati</taxon>
        <taxon>Pseudomonadota</taxon>
        <taxon>Gammaproteobacteria</taxon>
        <taxon>Alteromonadales</taxon>
        <taxon>Alteromonadaceae</taxon>
        <taxon>Paraglaciecola</taxon>
    </lineage>
</organism>
<gene>
    <name evidence="3" type="ORF">AX660_13490</name>
</gene>
<dbReference type="InterPro" id="IPR011250">
    <property type="entry name" value="OMP/PagP_B-barrel"/>
</dbReference>
<name>A0A136A1U2_9ALTE</name>
<dbReference type="OrthoDB" id="9150045at2"/>
<dbReference type="Proteomes" id="UP000070299">
    <property type="component" value="Unassembled WGS sequence"/>
</dbReference>
<keyword evidence="4" id="KW-1185">Reference proteome</keyword>
<feature type="domain" description="Outer membrane protein beta-barrel" evidence="2">
    <location>
        <begin position="48"/>
        <end position="207"/>
    </location>
</feature>
<dbReference type="AlphaFoldDB" id="A0A136A1U2"/>
<keyword evidence="1" id="KW-0732">Signal</keyword>
<protein>
    <submittedName>
        <fullName evidence="3">Outer membrane beta-barrel domain-containing protein</fullName>
    </submittedName>
</protein>
<evidence type="ECO:0000256" key="1">
    <source>
        <dbReference type="ARBA" id="ARBA00022729"/>
    </source>
</evidence>
<evidence type="ECO:0000259" key="2">
    <source>
        <dbReference type="Pfam" id="PF13505"/>
    </source>
</evidence>
<proteinExistence type="predicted"/>
<reference evidence="4" key="1">
    <citation type="submission" date="2016-02" db="EMBL/GenBank/DDBJ databases">
        <authorList>
            <person name="Schultz-Johansen M."/>
            <person name="Glaring M.A."/>
            <person name="Bech P.K."/>
            <person name="Stougaard P."/>
        </authorList>
    </citation>
    <scope>NUCLEOTIDE SEQUENCE [LARGE SCALE GENOMIC DNA]</scope>
    <source>
        <strain evidence="4">S66</strain>
    </source>
</reference>
<dbReference type="Pfam" id="PF13505">
    <property type="entry name" value="OMP_b-brl"/>
    <property type="match status" value="1"/>
</dbReference>
<evidence type="ECO:0000313" key="3">
    <source>
        <dbReference type="EMBL" id="KXI29163.1"/>
    </source>
</evidence>